<evidence type="ECO:0000313" key="1">
    <source>
        <dbReference type="EMBL" id="RMN10873.1"/>
    </source>
</evidence>
<name>A0A3M3JJC9_9PSED</name>
<gene>
    <name evidence="1" type="ORF">ALQ65_01004</name>
</gene>
<organism evidence="1 2">
    <name type="scientific">Pseudomonas syringae pv. coriandricola</name>
    <dbReference type="NCBI Taxonomy" id="264453"/>
    <lineage>
        <taxon>Bacteria</taxon>
        <taxon>Pseudomonadati</taxon>
        <taxon>Pseudomonadota</taxon>
        <taxon>Gammaproteobacteria</taxon>
        <taxon>Pseudomonadales</taxon>
        <taxon>Pseudomonadaceae</taxon>
        <taxon>Pseudomonas</taxon>
    </lineage>
</organism>
<dbReference type="RefSeq" id="WP_122235070.1">
    <property type="nucleotide sequence ID" value="NZ_RBOV01000227.1"/>
</dbReference>
<dbReference type="EMBL" id="RBOV01000227">
    <property type="protein sequence ID" value="RMN10873.1"/>
    <property type="molecule type" value="Genomic_DNA"/>
</dbReference>
<comment type="caution">
    <text evidence="1">The sequence shown here is derived from an EMBL/GenBank/DDBJ whole genome shotgun (WGS) entry which is preliminary data.</text>
</comment>
<reference evidence="1 2" key="1">
    <citation type="submission" date="2018-08" db="EMBL/GenBank/DDBJ databases">
        <title>Recombination of ecologically and evolutionarily significant loci maintains genetic cohesion in the Pseudomonas syringae species complex.</title>
        <authorList>
            <person name="Dillon M."/>
            <person name="Thakur S."/>
            <person name="Almeida R.N.D."/>
            <person name="Weir B.S."/>
            <person name="Guttman D.S."/>
        </authorList>
    </citation>
    <scope>NUCLEOTIDE SEQUENCE [LARGE SCALE GENOMIC DNA]</scope>
    <source>
        <strain evidence="1 2">ICMP 12341</strain>
    </source>
</reference>
<sequence>MKEVKEKRNKKVELKLNPTYVSLLNEIAHTYGIKNVNTLVDLILNGKALARSQYAREAKKLMNNIATQASQSIEIVKQVINNAEKKKIPEAITELEEVEKGFQNLKKVKTVDVLATFQESVSGLAKSIGSIIKTNVRYEADTSKEADRFKKRLSEIDVNERLPRKRNYYSRHTSSVYAKNFKNNGVFQAGKRPDAYNRRALKHALHSKVEFMIEHVNPEQYKRADALLTQWNDLNKTINTSLLEGESTGIKDLFKEIVSINRKANQV</sequence>
<dbReference type="Proteomes" id="UP000271468">
    <property type="component" value="Unassembled WGS sequence"/>
</dbReference>
<protein>
    <submittedName>
        <fullName evidence="1">Uncharacterized protein</fullName>
    </submittedName>
</protein>
<dbReference type="AlphaFoldDB" id="A0A3M3JJC9"/>
<accession>A0A3M3JJC9</accession>
<proteinExistence type="predicted"/>
<evidence type="ECO:0000313" key="2">
    <source>
        <dbReference type="Proteomes" id="UP000271468"/>
    </source>
</evidence>